<feature type="transmembrane region" description="Helical" evidence="2">
    <location>
        <begin position="27"/>
        <end position="52"/>
    </location>
</feature>
<evidence type="ECO:0000313" key="4">
    <source>
        <dbReference type="EMBL" id="KAK7449259.1"/>
    </source>
</evidence>
<comment type="caution">
    <text evidence="4">The sequence shown here is derived from an EMBL/GenBank/DDBJ whole genome shotgun (WGS) entry which is preliminary data.</text>
</comment>
<proteinExistence type="predicted"/>
<evidence type="ECO:0000256" key="2">
    <source>
        <dbReference type="SAM" id="Phobius"/>
    </source>
</evidence>
<feature type="domain" description="DUF6534" evidence="3">
    <location>
        <begin position="1"/>
        <end position="82"/>
    </location>
</feature>
<accession>A0ABR1J3E6</accession>
<keyword evidence="2" id="KW-1133">Transmembrane helix</keyword>
<keyword evidence="5" id="KW-1185">Reference proteome</keyword>
<feature type="compositionally biased region" description="Polar residues" evidence="1">
    <location>
        <begin position="144"/>
        <end position="153"/>
    </location>
</feature>
<dbReference type="PANTHER" id="PTHR40465:SF1">
    <property type="entry name" value="DUF6534 DOMAIN-CONTAINING PROTEIN"/>
    <property type="match status" value="1"/>
</dbReference>
<keyword evidence="2" id="KW-0812">Transmembrane</keyword>
<organism evidence="4 5">
    <name type="scientific">Marasmiellus scandens</name>
    <dbReference type="NCBI Taxonomy" id="2682957"/>
    <lineage>
        <taxon>Eukaryota</taxon>
        <taxon>Fungi</taxon>
        <taxon>Dikarya</taxon>
        <taxon>Basidiomycota</taxon>
        <taxon>Agaricomycotina</taxon>
        <taxon>Agaricomycetes</taxon>
        <taxon>Agaricomycetidae</taxon>
        <taxon>Agaricales</taxon>
        <taxon>Marasmiineae</taxon>
        <taxon>Omphalotaceae</taxon>
        <taxon>Marasmiellus</taxon>
    </lineage>
</organism>
<keyword evidence="2" id="KW-0472">Membrane</keyword>
<reference evidence="4 5" key="1">
    <citation type="submission" date="2024-01" db="EMBL/GenBank/DDBJ databases">
        <title>A draft genome for the cacao thread blight pathogen Marasmiellus scandens.</title>
        <authorList>
            <person name="Baruah I.K."/>
            <person name="Leung J."/>
            <person name="Bukari Y."/>
            <person name="Amoako-Attah I."/>
            <person name="Meinhardt L.W."/>
            <person name="Bailey B.A."/>
            <person name="Cohen S.P."/>
        </authorList>
    </citation>
    <scope>NUCLEOTIDE SEQUENCE [LARGE SCALE GENOMIC DNA]</scope>
    <source>
        <strain evidence="4 5">GH-19</strain>
    </source>
</reference>
<sequence length="153" mass="16985">MIAASLCLTLWDSRTDVKQTRRLIYKLMFYAVNQFVLVTVFFIVQMILVLAIPQNRGFLLMDLVVVHLKTNSVLATINARTHLRRMNDLSVITNSDVPSSSRVGTLSTPRFVVGSVQPVDSLPPLNPVASFGSDSRSSDKESGVNVQKETYVV</sequence>
<dbReference type="PANTHER" id="PTHR40465">
    <property type="entry name" value="CHROMOSOME 1, WHOLE GENOME SHOTGUN SEQUENCE"/>
    <property type="match status" value="1"/>
</dbReference>
<feature type="region of interest" description="Disordered" evidence="1">
    <location>
        <begin position="130"/>
        <end position="153"/>
    </location>
</feature>
<name>A0ABR1J3E6_9AGAR</name>
<dbReference type="EMBL" id="JBANRG010000036">
    <property type="protein sequence ID" value="KAK7449259.1"/>
    <property type="molecule type" value="Genomic_DNA"/>
</dbReference>
<dbReference type="InterPro" id="IPR045339">
    <property type="entry name" value="DUF6534"/>
</dbReference>
<evidence type="ECO:0000313" key="5">
    <source>
        <dbReference type="Proteomes" id="UP001498398"/>
    </source>
</evidence>
<evidence type="ECO:0000256" key="1">
    <source>
        <dbReference type="SAM" id="MobiDB-lite"/>
    </source>
</evidence>
<dbReference type="Proteomes" id="UP001498398">
    <property type="component" value="Unassembled WGS sequence"/>
</dbReference>
<evidence type="ECO:0000259" key="3">
    <source>
        <dbReference type="Pfam" id="PF20152"/>
    </source>
</evidence>
<protein>
    <recommendedName>
        <fullName evidence="3">DUF6534 domain-containing protein</fullName>
    </recommendedName>
</protein>
<gene>
    <name evidence="4" type="ORF">VKT23_013403</name>
</gene>
<dbReference type="Pfam" id="PF20152">
    <property type="entry name" value="DUF6534"/>
    <property type="match status" value="1"/>
</dbReference>